<dbReference type="SUPFAM" id="SSF53067">
    <property type="entry name" value="Actin-like ATPase domain"/>
    <property type="match status" value="1"/>
</dbReference>
<evidence type="ECO:0000256" key="1">
    <source>
        <dbReference type="ARBA" id="ARBA00022679"/>
    </source>
</evidence>
<proteinExistence type="inferred from homology"/>
<name>A0A381WLX5_9ZZZZ</name>
<dbReference type="PRINTS" id="PR00471">
    <property type="entry name" value="ACETATEKNASE"/>
</dbReference>
<dbReference type="AlphaFoldDB" id="A0A381WLX5"/>
<keyword evidence="1" id="KW-0808">Transferase</keyword>
<dbReference type="GO" id="GO:0008776">
    <property type="term" value="F:acetate kinase activity"/>
    <property type="evidence" value="ECO:0007669"/>
    <property type="project" value="TreeGrafter"/>
</dbReference>
<dbReference type="InterPro" id="IPR004372">
    <property type="entry name" value="Ac/propionate_kinase"/>
</dbReference>
<feature type="non-terminal residue" evidence="5">
    <location>
        <position position="218"/>
    </location>
</feature>
<keyword evidence="3" id="KW-0418">Kinase</keyword>
<evidence type="ECO:0000256" key="2">
    <source>
        <dbReference type="ARBA" id="ARBA00022741"/>
    </source>
</evidence>
<sequence length="218" mass="24716">MSLILTINVDNVSLEYQCFEMIGEICLAKGKFDRINNSIPELTYERHDGDGYKLEVPQITHDNVFSFIPATLLDKEHGIIDDMSAITAVGHYVVHGGIHFAESQLITPLTEGLIEQNNHLAPLHNPFSLKGIRLCRKIMPDTPQVAVFDTAFHRSIPDYAQVYPIPYEFYVEHDIRRYGFHGISHRYVSHRAAKMLGRSLSDLKLISCYLGNRCSITA</sequence>
<dbReference type="PANTHER" id="PTHR21060:SF15">
    <property type="entry name" value="ACETATE KINASE-RELATED"/>
    <property type="match status" value="1"/>
</dbReference>
<dbReference type="Pfam" id="PF00871">
    <property type="entry name" value="Acetate_kinase"/>
    <property type="match status" value="1"/>
</dbReference>
<evidence type="ECO:0000256" key="3">
    <source>
        <dbReference type="ARBA" id="ARBA00022777"/>
    </source>
</evidence>
<dbReference type="InterPro" id="IPR043129">
    <property type="entry name" value="ATPase_NBD"/>
</dbReference>
<keyword evidence="4" id="KW-0067">ATP-binding</keyword>
<gene>
    <name evidence="5" type="ORF">METZ01_LOCUS106354</name>
</gene>
<dbReference type="HAMAP" id="MF_00020">
    <property type="entry name" value="Acetate_kinase"/>
    <property type="match status" value="1"/>
</dbReference>
<keyword evidence="2" id="KW-0547">Nucleotide-binding</keyword>
<dbReference type="GO" id="GO:0006083">
    <property type="term" value="P:acetate metabolic process"/>
    <property type="evidence" value="ECO:0007669"/>
    <property type="project" value="TreeGrafter"/>
</dbReference>
<dbReference type="EMBL" id="UINC01012225">
    <property type="protein sequence ID" value="SVA53500.1"/>
    <property type="molecule type" value="Genomic_DNA"/>
</dbReference>
<reference evidence="5" key="1">
    <citation type="submission" date="2018-05" db="EMBL/GenBank/DDBJ databases">
        <authorList>
            <person name="Lanie J.A."/>
            <person name="Ng W.-L."/>
            <person name="Kazmierczak K.M."/>
            <person name="Andrzejewski T.M."/>
            <person name="Davidsen T.M."/>
            <person name="Wayne K.J."/>
            <person name="Tettelin H."/>
            <person name="Glass J.I."/>
            <person name="Rusch D."/>
            <person name="Podicherti R."/>
            <person name="Tsui H.-C.T."/>
            <person name="Winkler M.E."/>
        </authorList>
    </citation>
    <scope>NUCLEOTIDE SEQUENCE</scope>
</reference>
<dbReference type="Gene3D" id="3.30.420.40">
    <property type="match status" value="1"/>
</dbReference>
<evidence type="ECO:0000313" key="5">
    <source>
        <dbReference type="EMBL" id="SVA53500.1"/>
    </source>
</evidence>
<organism evidence="5">
    <name type="scientific">marine metagenome</name>
    <dbReference type="NCBI Taxonomy" id="408172"/>
    <lineage>
        <taxon>unclassified sequences</taxon>
        <taxon>metagenomes</taxon>
        <taxon>ecological metagenomes</taxon>
    </lineage>
</organism>
<dbReference type="PANTHER" id="PTHR21060">
    <property type="entry name" value="ACETATE KINASE"/>
    <property type="match status" value="1"/>
</dbReference>
<accession>A0A381WLX5</accession>
<evidence type="ECO:0000256" key="4">
    <source>
        <dbReference type="ARBA" id="ARBA00022840"/>
    </source>
</evidence>
<dbReference type="GO" id="GO:0005524">
    <property type="term" value="F:ATP binding"/>
    <property type="evidence" value="ECO:0007669"/>
    <property type="project" value="UniProtKB-KW"/>
</dbReference>
<dbReference type="InterPro" id="IPR000890">
    <property type="entry name" value="Aliphatic_acid_kin_short-chain"/>
</dbReference>
<protein>
    <recommendedName>
        <fullName evidence="6">Acetate kinase</fullName>
    </recommendedName>
</protein>
<evidence type="ECO:0008006" key="6">
    <source>
        <dbReference type="Google" id="ProtNLM"/>
    </source>
</evidence>